<sequence>MEKIKELWKKYEEIIRYIIVGGMTTVVSWGTYAVCKFFMDVDNAFWMQVAVIIRWVAGVAFAYVTNRIFVFKSKNGSVLKEIVKFTSSRVVTLFMDMFIMWLLPGVLGINDWISTFISAVLVTVTNYIFSKFLVFRKKK</sequence>
<evidence type="ECO:0000256" key="4">
    <source>
        <dbReference type="ARBA" id="ARBA00022989"/>
    </source>
</evidence>
<feature type="transmembrane region" description="Helical" evidence="6">
    <location>
        <begin position="14"/>
        <end position="39"/>
    </location>
</feature>
<gene>
    <name evidence="8" type="ORF">DWY96_12060</name>
</gene>
<evidence type="ECO:0000256" key="3">
    <source>
        <dbReference type="ARBA" id="ARBA00022692"/>
    </source>
</evidence>
<keyword evidence="3 6" id="KW-0812">Transmembrane</keyword>
<dbReference type="PANTHER" id="PTHR38459:SF5">
    <property type="entry name" value="CELL WALL TEICHOIC ACID GLYCOSYLATION PROTEIN GTCA"/>
    <property type="match status" value="1"/>
</dbReference>
<feature type="transmembrane region" description="Helical" evidence="6">
    <location>
        <begin position="45"/>
        <end position="69"/>
    </location>
</feature>
<name>A0A412B3Z8_9FIRM</name>
<evidence type="ECO:0000256" key="6">
    <source>
        <dbReference type="SAM" id="Phobius"/>
    </source>
</evidence>
<evidence type="ECO:0000313" key="8">
    <source>
        <dbReference type="EMBL" id="RGQ46992.1"/>
    </source>
</evidence>
<protein>
    <submittedName>
        <fullName evidence="8">GtrA family protein</fullName>
    </submittedName>
</protein>
<dbReference type="PANTHER" id="PTHR38459">
    <property type="entry name" value="PROPHAGE BACTOPRENOL-LINKED GLUCOSE TRANSLOCASE HOMOLOG"/>
    <property type="match status" value="1"/>
</dbReference>
<evidence type="ECO:0000256" key="5">
    <source>
        <dbReference type="ARBA" id="ARBA00023136"/>
    </source>
</evidence>
<dbReference type="GO" id="GO:0000271">
    <property type="term" value="P:polysaccharide biosynthetic process"/>
    <property type="evidence" value="ECO:0007669"/>
    <property type="project" value="InterPro"/>
</dbReference>
<dbReference type="GO" id="GO:0005886">
    <property type="term" value="C:plasma membrane"/>
    <property type="evidence" value="ECO:0007669"/>
    <property type="project" value="TreeGrafter"/>
</dbReference>
<evidence type="ECO:0000259" key="7">
    <source>
        <dbReference type="Pfam" id="PF04138"/>
    </source>
</evidence>
<comment type="similarity">
    <text evidence="2">Belongs to the GtrA family.</text>
</comment>
<evidence type="ECO:0000256" key="2">
    <source>
        <dbReference type="ARBA" id="ARBA00009399"/>
    </source>
</evidence>
<feature type="domain" description="GtrA/DPMS transmembrane" evidence="7">
    <location>
        <begin position="16"/>
        <end position="135"/>
    </location>
</feature>
<feature type="transmembrane region" description="Helical" evidence="6">
    <location>
        <begin position="90"/>
        <end position="109"/>
    </location>
</feature>
<dbReference type="Proteomes" id="UP000283738">
    <property type="component" value="Unassembled WGS sequence"/>
</dbReference>
<feature type="transmembrane region" description="Helical" evidence="6">
    <location>
        <begin position="115"/>
        <end position="134"/>
    </location>
</feature>
<dbReference type="EMBL" id="QRTF01000029">
    <property type="protein sequence ID" value="RGQ46992.1"/>
    <property type="molecule type" value="Genomic_DNA"/>
</dbReference>
<dbReference type="AlphaFoldDB" id="A0A412B3Z8"/>
<dbReference type="InterPro" id="IPR007267">
    <property type="entry name" value="GtrA_DPMS_TM"/>
</dbReference>
<organism evidence="8 9">
    <name type="scientific">Roseburia inulinivorans</name>
    <dbReference type="NCBI Taxonomy" id="360807"/>
    <lineage>
        <taxon>Bacteria</taxon>
        <taxon>Bacillati</taxon>
        <taxon>Bacillota</taxon>
        <taxon>Clostridia</taxon>
        <taxon>Lachnospirales</taxon>
        <taxon>Lachnospiraceae</taxon>
        <taxon>Roseburia</taxon>
    </lineage>
</organism>
<dbReference type="InterPro" id="IPR051401">
    <property type="entry name" value="GtrA_CellWall_Glycosyl"/>
</dbReference>
<dbReference type="RefSeq" id="WP_118111120.1">
    <property type="nucleotide sequence ID" value="NZ_QRTF01000029.1"/>
</dbReference>
<accession>A0A412B3Z8</accession>
<evidence type="ECO:0000313" key="9">
    <source>
        <dbReference type="Proteomes" id="UP000283738"/>
    </source>
</evidence>
<dbReference type="Pfam" id="PF04138">
    <property type="entry name" value="GtrA_DPMS_TM"/>
    <property type="match status" value="1"/>
</dbReference>
<reference evidence="8 9" key="1">
    <citation type="submission" date="2018-08" db="EMBL/GenBank/DDBJ databases">
        <title>A genome reference for cultivated species of the human gut microbiota.</title>
        <authorList>
            <person name="Zou Y."/>
            <person name="Xue W."/>
            <person name="Luo G."/>
        </authorList>
    </citation>
    <scope>NUCLEOTIDE SEQUENCE [LARGE SCALE GENOMIC DNA]</scope>
    <source>
        <strain evidence="8 9">AF28-15</strain>
    </source>
</reference>
<comment type="subcellular location">
    <subcellularLocation>
        <location evidence="1">Membrane</location>
        <topology evidence="1">Multi-pass membrane protein</topology>
    </subcellularLocation>
</comment>
<keyword evidence="5 6" id="KW-0472">Membrane</keyword>
<comment type="caution">
    <text evidence="8">The sequence shown here is derived from an EMBL/GenBank/DDBJ whole genome shotgun (WGS) entry which is preliminary data.</text>
</comment>
<evidence type="ECO:0000256" key="1">
    <source>
        <dbReference type="ARBA" id="ARBA00004141"/>
    </source>
</evidence>
<proteinExistence type="inferred from homology"/>
<keyword evidence="4 6" id="KW-1133">Transmembrane helix</keyword>